<keyword evidence="1" id="KW-0732">Signal</keyword>
<gene>
    <name evidence="4" type="ORF">IIE05_03430</name>
</gene>
<feature type="domain" description="Peptidase M6-like" evidence="2">
    <location>
        <begin position="172"/>
        <end position="390"/>
    </location>
</feature>
<comment type="caution">
    <text evidence="4">The sequence shown here is derived from an EMBL/GenBank/DDBJ whole genome shotgun (WGS) entry which is preliminary data.</text>
</comment>
<dbReference type="EMBL" id="JADBFD010000003">
    <property type="protein sequence ID" value="MBE2887019.1"/>
    <property type="molecule type" value="Genomic_DNA"/>
</dbReference>
<dbReference type="PANTHER" id="PTHR41775">
    <property type="entry name" value="SECRETED PROTEIN-RELATED"/>
    <property type="match status" value="1"/>
</dbReference>
<dbReference type="InterPro" id="IPR044060">
    <property type="entry name" value="Bacterial_rp_domain"/>
</dbReference>
<sequence length="977" mass="102706">MNGCKILSVSFSVMMALVVPELALAVPAEPTVLDMQQEDGTAFRARKWGDESRHGWETDFGHTIVFDGKKRGWYYADRAPDGGLMSSGRAVGRDAPPAHVPKRLRPPRGIVKQLDREGRFAPQLKSPSDATAPLRVVQESALQPAPPSSGSTNLPVILVNFSDRTTTNTPQEFQSLLFGTGTYSLKDYYQEVSSGSFTLSPGPAGIVGWVQAPNTHDYYGSNNASGDDMWPGDLVYEAVQAADATVNFANYDGDGDCYVDAVAIVHQGTGEDQAGTPATDIWSHRWTLSSAKSFERSNYGTYTTNDACTANPGTMVKINDYIMQPERYGTGIATVGVFAHEFGHVMGLPDLYDTDGSSEGVGEWSLMAAGSWTYLSRQGDRPSHLDPWSKYKLGWVAPQKVTSAQAGFSFAPVETTAAVVQLLEGSPASGTGEYFLLENRQQTGFDAGIPASGLVVWHIDESKANNTGEWYPTCGAPCTSHYKVALVQADGAYHLEREMNRGDAGDPFPGTSGVTLLTADTVPSSRLYSGADSGFYLDLIRRSGSTMVADIGFGTYVDRTVTILSTGFESLGQNPPAGWSLVDNAGTKALWRFDNPATRDNDTGGSGGFAIADSDYAGPVAMDTELRTPLLDLSGYEIVTLKFKTLFDHYSNEIASVDVSTSGSAGPWQSLWSRNGIDYGPATEDIDLTSRAAGKANVMIRFRYYDANYSWFWQVDDVTLTGIPRAQHQLAVTVNGSGTVASSPAGISCPESTCSALFYDGLPVTLTATPAADYLFSGWSGACAGTDPCVVTLSGATAVTATFVPNTHSLNVTVSGNGQGTVTSVPAGIACASGTCNGAFNAGSQVELIATPSAGSLFAGWSGDCTGTGACTPTMATDRNVGAAFDPAPTVELTIGAATTLHTTLAAAMAAVADGSAAAIKARAMEFPESLAITGGKSIVFYGGYAEGFGGVAGYSVLRGTVTVGVGSLTVGNLTVR</sequence>
<dbReference type="InterPro" id="IPR024079">
    <property type="entry name" value="MetalloPept_cat_dom_sf"/>
</dbReference>
<dbReference type="NCBIfam" id="TIGR03296">
    <property type="entry name" value="M6dom_TIGR03296"/>
    <property type="match status" value="1"/>
</dbReference>
<protein>
    <submittedName>
        <fullName evidence="4">M6 family metalloprotease domain-containing protein</fullName>
    </submittedName>
</protein>
<name>A0ABR9NRX1_9BACT</name>
<keyword evidence="4" id="KW-0482">Metalloprotease</keyword>
<evidence type="ECO:0000259" key="2">
    <source>
        <dbReference type="Pfam" id="PF05547"/>
    </source>
</evidence>
<accession>A0ABR9NRX1</accession>
<proteinExistence type="predicted"/>
<feature type="domain" description="Bacterial repeat" evidence="3">
    <location>
        <begin position="754"/>
        <end position="806"/>
    </location>
</feature>
<evidence type="ECO:0000256" key="1">
    <source>
        <dbReference type="SAM" id="SignalP"/>
    </source>
</evidence>
<dbReference type="Pfam" id="PF18998">
    <property type="entry name" value="Flg_new_2"/>
    <property type="match status" value="2"/>
</dbReference>
<dbReference type="Pfam" id="PF05547">
    <property type="entry name" value="Peptidase_M6"/>
    <property type="match status" value="1"/>
</dbReference>
<dbReference type="RefSeq" id="WP_192905094.1">
    <property type="nucleotide sequence ID" value="NZ_JADBFD010000003.1"/>
</dbReference>
<keyword evidence="4" id="KW-0378">Hydrolase</keyword>
<feature type="domain" description="Bacterial repeat" evidence="3">
    <location>
        <begin position="811"/>
        <end position="887"/>
    </location>
</feature>
<organism evidence="4 5">
    <name type="scientific">Geobacter anodireducens</name>
    <dbReference type="NCBI Taxonomy" id="1340425"/>
    <lineage>
        <taxon>Bacteria</taxon>
        <taxon>Pseudomonadati</taxon>
        <taxon>Thermodesulfobacteriota</taxon>
        <taxon>Desulfuromonadia</taxon>
        <taxon>Geobacterales</taxon>
        <taxon>Geobacteraceae</taxon>
        <taxon>Geobacter</taxon>
    </lineage>
</organism>
<reference evidence="4 5" key="1">
    <citation type="submission" date="2020-10" db="EMBL/GenBank/DDBJ databases">
        <title>Investigation of anaerobic biodegradation of phenanthrene by a sulfate-dependent Geobacter anodireducens strain PheS2.</title>
        <authorList>
            <person name="Zhang Z."/>
        </authorList>
    </citation>
    <scope>NUCLEOTIDE SEQUENCE [LARGE SCALE GENOMIC DNA]</scope>
    <source>
        <strain evidence="4 5">PheS2</strain>
    </source>
</reference>
<dbReference type="Gene3D" id="2.60.120.200">
    <property type="match status" value="1"/>
</dbReference>
<evidence type="ECO:0000313" key="5">
    <source>
        <dbReference type="Proteomes" id="UP000618926"/>
    </source>
</evidence>
<keyword evidence="4" id="KW-0645">Protease</keyword>
<dbReference type="PANTHER" id="PTHR41775:SF1">
    <property type="entry name" value="PEPTIDASE M6-LIKE DOMAIN-CONTAINING PROTEIN"/>
    <property type="match status" value="1"/>
</dbReference>
<evidence type="ECO:0000259" key="3">
    <source>
        <dbReference type="Pfam" id="PF18998"/>
    </source>
</evidence>
<keyword evidence="5" id="KW-1185">Reference proteome</keyword>
<dbReference type="SUPFAM" id="SSF55486">
    <property type="entry name" value="Metalloproteases ('zincins'), catalytic domain"/>
    <property type="match status" value="2"/>
</dbReference>
<dbReference type="Gene3D" id="3.40.390.10">
    <property type="entry name" value="Collagenase (Catalytic Domain)"/>
    <property type="match status" value="1"/>
</dbReference>
<evidence type="ECO:0000313" key="4">
    <source>
        <dbReference type="EMBL" id="MBE2887019.1"/>
    </source>
</evidence>
<feature type="signal peptide" evidence="1">
    <location>
        <begin position="1"/>
        <end position="25"/>
    </location>
</feature>
<dbReference type="Proteomes" id="UP000618926">
    <property type="component" value="Unassembled WGS sequence"/>
</dbReference>
<dbReference type="GO" id="GO:0008237">
    <property type="term" value="F:metallopeptidase activity"/>
    <property type="evidence" value="ECO:0007669"/>
    <property type="project" value="UniProtKB-KW"/>
</dbReference>
<feature type="chain" id="PRO_5045321986" evidence="1">
    <location>
        <begin position="26"/>
        <end position="977"/>
    </location>
</feature>
<dbReference type="InterPro" id="IPR008757">
    <property type="entry name" value="Peptidase_M6-like_domain"/>
</dbReference>